<sequence length="193" mass="21904">MGKSFDNAIADHEYTMLQAHLYQCVHNSLTYLDVLNQSLGEYDYKHHLHHSISTTSLFRDSLDHAKDATQKLKRAADYIHKSTGAAEANRTMKQAYNALADLHQVAKAYDTRHSMSSKHNGKKATTSETVEWLVSTTRDAHFTGFARLQRQIIRVQTAIGEIEKPSIKTRAKEAVHNVTYKLDKIRAEHKSSP</sequence>
<name>A0A3M6VHW6_9STRA</name>
<dbReference type="AlphaFoldDB" id="A0A3M6VHW6"/>
<dbReference type="EMBL" id="QLLG01000211">
    <property type="protein sequence ID" value="RMX66239.1"/>
    <property type="molecule type" value="Genomic_DNA"/>
</dbReference>
<comment type="caution">
    <text evidence="1">The sequence shown here is derived from an EMBL/GenBank/DDBJ whole genome shotgun (WGS) entry which is preliminary data.</text>
</comment>
<dbReference type="Proteomes" id="UP000282087">
    <property type="component" value="Unassembled WGS sequence"/>
</dbReference>
<dbReference type="OrthoDB" id="94025at2759"/>
<protein>
    <submittedName>
        <fullName evidence="1">Uncharacterized protein</fullName>
    </submittedName>
</protein>
<organism evidence="1 2">
    <name type="scientific">Peronospora effusa</name>
    <dbReference type="NCBI Taxonomy" id="542832"/>
    <lineage>
        <taxon>Eukaryota</taxon>
        <taxon>Sar</taxon>
        <taxon>Stramenopiles</taxon>
        <taxon>Oomycota</taxon>
        <taxon>Peronosporomycetes</taxon>
        <taxon>Peronosporales</taxon>
        <taxon>Peronosporaceae</taxon>
        <taxon>Peronospora</taxon>
    </lineage>
</organism>
<keyword evidence="2" id="KW-1185">Reference proteome</keyword>
<accession>A0A3M6VHW6</accession>
<reference evidence="1 2" key="1">
    <citation type="submission" date="2018-06" db="EMBL/GenBank/DDBJ databases">
        <title>Comparative genomics of downy mildews reveals potential adaptations to biotrophy.</title>
        <authorList>
            <person name="Fletcher K."/>
            <person name="Klosterman S.J."/>
            <person name="Derevnina L."/>
            <person name="Martin F."/>
            <person name="Koike S."/>
            <person name="Reyes Chin-Wo S."/>
            <person name="Mou B."/>
            <person name="Michelmore R."/>
        </authorList>
    </citation>
    <scope>NUCLEOTIDE SEQUENCE [LARGE SCALE GENOMIC DNA]</scope>
    <source>
        <strain evidence="1 2">R14</strain>
    </source>
</reference>
<gene>
    <name evidence="1" type="ORF">DD238_004210</name>
</gene>
<evidence type="ECO:0000313" key="2">
    <source>
        <dbReference type="Proteomes" id="UP000282087"/>
    </source>
</evidence>
<proteinExistence type="predicted"/>
<evidence type="ECO:0000313" key="1">
    <source>
        <dbReference type="EMBL" id="RMX66239.1"/>
    </source>
</evidence>